<dbReference type="GO" id="GO:0006281">
    <property type="term" value="P:DNA repair"/>
    <property type="evidence" value="ECO:0007669"/>
    <property type="project" value="InterPro"/>
</dbReference>
<protein>
    <submittedName>
        <fullName evidence="1">Rus Holliday junction resolvase</fullName>
    </submittedName>
</protein>
<name>A0A6J5MRY8_9CAUD</name>
<dbReference type="EMBL" id="LR796510">
    <property type="protein sequence ID" value="CAB4148791.1"/>
    <property type="molecule type" value="Genomic_DNA"/>
</dbReference>
<dbReference type="EMBL" id="LR797158">
    <property type="protein sequence ID" value="CAB4190667.1"/>
    <property type="molecule type" value="Genomic_DNA"/>
</dbReference>
<accession>A0A6J5MRY8</accession>
<dbReference type="SUPFAM" id="SSF103084">
    <property type="entry name" value="Holliday junction resolvase RusA"/>
    <property type="match status" value="1"/>
</dbReference>
<dbReference type="InterPro" id="IPR008822">
    <property type="entry name" value="Endonuclease_RusA-like"/>
</dbReference>
<dbReference type="InterPro" id="IPR036614">
    <property type="entry name" value="RusA-like_sf"/>
</dbReference>
<reference evidence="1" key="1">
    <citation type="submission" date="2020-04" db="EMBL/GenBank/DDBJ databases">
        <authorList>
            <person name="Chiriac C."/>
            <person name="Salcher M."/>
            <person name="Ghai R."/>
            <person name="Kavagutti S V."/>
        </authorList>
    </citation>
    <scope>NUCLEOTIDE SEQUENCE</scope>
</reference>
<dbReference type="GO" id="GO:0000287">
    <property type="term" value="F:magnesium ion binding"/>
    <property type="evidence" value="ECO:0007669"/>
    <property type="project" value="InterPro"/>
</dbReference>
<evidence type="ECO:0000313" key="2">
    <source>
        <dbReference type="EMBL" id="CAB4190667.1"/>
    </source>
</evidence>
<evidence type="ECO:0000313" key="1">
    <source>
        <dbReference type="EMBL" id="CAB4148791.1"/>
    </source>
</evidence>
<dbReference type="Pfam" id="PF05866">
    <property type="entry name" value="RusA"/>
    <property type="match status" value="1"/>
</dbReference>
<sequence>MNDCKVCGLMGCTHAPSETYIYGIPVPQGSARAFNHGGKIVVTSDNVNLKKWRTFCAFVLKKDIPKGMEGPVGVNLAFYFERPKSHLNGSGSLRKGYSSSHVVKPDLDKLVRAILDAGTDATVWHDDAQVVRLTATKQYVASAGAEALPGVHVRIWKEGTND</sequence>
<organism evidence="1">
    <name type="scientific">uncultured Caudovirales phage</name>
    <dbReference type="NCBI Taxonomy" id="2100421"/>
    <lineage>
        <taxon>Viruses</taxon>
        <taxon>Duplodnaviria</taxon>
        <taxon>Heunggongvirae</taxon>
        <taxon>Uroviricota</taxon>
        <taxon>Caudoviricetes</taxon>
        <taxon>Peduoviridae</taxon>
        <taxon>Maltschvirus</taxon>
        <taxon>Maltschvirus maltsch</taxon>
    </lineage>
</organism>
<dbReference type="Gene3D" id="3.30.1330.70">
    <property type="entry name" value="Holliday junction resolvase RusA"/>
    <property type="match status" value="1"/>
</dbReference>
<dbReference type="GO" id="GO:0006310">
    <property type="term" value="P:DNA recombination"/>
    <property type="evidence" value="ECO:0007669"/>
    <property type="project" value="InterPro"/>
</dbReference>
<gene>
    <name evidence="2" type="ORF">UFOVP1191_86</name>
    <name evidence="3" type="ORF">UFOVP1252_92</name>
    <name evidence="1" type="ORF">UFOVP529_28</name>
</gene>
<dbReference type="EMBL" id="LR797211">
    <property type="protein sequence ID" value="CAB4194500.1"/>
    <property type="molecule type" value="Genomic_DNA"/>
</dbReference>
<proteinExistence type="predicted"/>
<evidence type="ECO:0000313" key="3">
    <source>
        <dbReference type="EMBL" id="CAB4194500.1"/>
    </source>
</evidence>